<sequence>MDPVRNPYAPGAGQRPPELAGRDDELSAFDVVLERIARGRPERSLVLTGLRGVGKTVLLNQLRSAAIGRGWGTGKIEARPEQSLRRPVSSALHMALRELRHPDRESMDAVLGTLKAFAQRGVGGDGTAAKLRDRWQPGIDVAAASGRADSGDMEIDLVELLTDAAGLAADVGRGIALFIDEMQDVQAADVSAICAACHELSQQGAPLIVVGAGLPHLPAVLSASKSYSERLFRYLRIDRLDRAAADRALLAPAAREDVEFEPAALDALYGAADGYPYFVQAYGKVTWDVAAASPITAADVAMAAPVAEAELAVGFFGSRYDRATPAEREYMHAMAELGGPAGAPVATAEVAATLGRKPASLSPARDSLIKKGLVYSAERGQIAFTVPHFGRYLLRHPD</sequence>
<keyword evidence="3" id="KW-0349">Heme</keyword>
<feature type="region of interest" description="Disordered" evidence="4">
    <location>
        <begin position="1"/>
        <end position="23"/>
    </location>
</feature>
<dbReference type="InterPro" id="IPR027417">
    <property type="entry name" value="P-loop_NTPase"/>
</dbReference>
<protein>
    <submittedName>
        <fullName evidence="6">AAA family ATPase</fullName>
    </submittedName>
</protein>
<dbReference type="InterPro" id="IPR041664">
    <property type="entry name" value="AAA_16"/>
</dbReference>
<name>A0ABV3XLY7_9ACTN</name>
<evidence type="ECO:0000256" key="4">
    <source>
        <dbReference type="SAM" id="MobiDB-lite"/>
    </source>
</evidence>
<gene>
    <name evidence="6" type="ORF">ABQ292_20805</name>
</gene>
<keyword evidence="7" id="KW-1185">Reference proteome</keyword>
<dbReference type="EMBL" id="JBFNXQ010000088">
    <property type="protein sequence ID" value="MEX5720800.1"/>
    <property type="molecule type" value="Genomic_DNA"/>
</dbReference>
<evidence type="ECO:0000259" key="5">
    <source>
        <dbReference type="PROSITE" id="PS51007"/>
    </source>
</evidence>
<accession>A0ABV3XLY7</accession>
<dbReference type="PANTHER" id="PTHR34301">
    <property type="entry name" value="DNA-BINDING PROTEIN-RELATED"/>
    <property type="match status" value="1"/>
</dbReference>
<keyword evidence="2 3" id="KW-0408">Iron</keyword>
<feature type="domain" description="Cytochrome c" evidence="5">
    <location>
        <begin position="169"/>
        <end position="335"/>
    </location>
</feature>
<proteinExistence type="predicted"/>
<evidence type="ECO:0000256" key="3">
    <source>
        <dbReference type="PROSITE-ProRule" id="PRU00433"/>
    </source>
</evidence>
<organism evidence="6 7">
    <name type="scientific">Geodermatophilus maliterrae</name>
    <dbReference type="NCBI Taxonomy" id="3162531"/>
    <lineage>
        <taxon>Bacteria</taxon>
        <taxon>Bacillati</taxon>
        <taxon>Actinomycetota</taxon>
        <taxon>Actinomycetes</taxon>
        <taxon>Geodermatophilales</taxon>
        <taxon>Geodermatophilaceae</taxon>
        <taxon>Geodermatophilus</taxon>
    </lineage>
</organism>
<dbReference type="PANTHER" id="PTHR34301:SF8">
    <property type="entry name" value="ATPASE DOMAIN-CONTAINING PROTEIN"/>
    <property type="match status" value="1"/>
</dbReference>
<dbReference type="InterPro" id="IPR009056">
    <property type="entry name" value="Cyt_c-like_dom"/>
</dbReference>
<evidence type="ECO:0000256" key="2">
    <source>
        <dbReference type="ARBA" id="ARBA00023004"/>
    </source>
</evidence>
<keyword evidence="1 3" id="KW-0479">Metal-binding</keyword>
<dbReference type="Proteomes" id="UP001560045">
    <property type="component" value="Unassembled WGS sequence"/>
</dbReference>
<dbReference type="PROSITE" id="PS51007">
    <property type="entry name" value="CYTC"/>
    <property type="match status" value="1"/>
</dbReference>
<dbReference type="Gene3D" id="3.40.50.300">
    <property type="entry name" value="P-loop containing nucleotide triphosphate hydrolases"/>
    <property type="match status" value="1"/>
</dbReference>
<dbReference type="SUPFAM" id="SSF52540">
    <property type="entry name" value="P-loop containing nucleoside triphosphate hydrolases"/>
    <property type="match status" value="1"/>
</dbReference>
<dbReference type="RefSeq" id="WP_369209619.1">
    <property type="nucleotide sequence ID" value="NZ_JBFNXQ010000088.1"/>
</dbReference>
<evidence type="ECO:0000256" key="1">
    <source>
        <dbReference type="ARBA" id="ARBA00022723"/>
    </source>
</evidence>
<evidence type="ECO:0000313" key="6">
    <source>
        <dbReference type="EMBL" id="MEX5720800.1"/>
    </source>
</evidence>
<dbReference type="Pfam" id="PF13191">
    <property type="entry name" value="AAA_16"/>
    <property type="match status" value="1"/>
</dbReference>
<reference evidence="6 7" key="1">
    <citation type="submission" date="2024-06" db="EMBL/GenBank/DDBJ databases">
        <title>Draft genome sequence of Geodermatophilus badlandi, a novel member of the Geodermatophilaceae isolated from badland sedimentary rocks in the Red desert, Wyoming, USA.</title>
        <authorList>
            <person name="Ben Tekaya S."/>
            <person name="Nouioui I."/>
            <person name="Flores G.M."/>
            <person name="Shaal M.N."/>
            <person name="Bredoire F."/>
            <person name="Basile F."/>
            <person name="Van Diepen L."/>
            <person name="Ward N.L."/>
        </authorList>
    </citation>
    <scope>NUCLEOTIDE SEQUENCE [LARGE SCALE GENOMIC DNA]</scope>
    <source>
        <strain evidence="6 7">WL48A</strain>
    </source>
</reference>
<evidence type="ECO:0000313" key="7">
    <source>
        <dbReference type="Proteomes" id="UP001560045"/>
    </source>
</evidence>
<comment type="caution">
    <text evidence="6">The sequence shown here is derived from an EMBL/GenBank/DDBJ whole genome shotgun (WGS) entry which is preliminary data.</text>
</comment>